<evidence type="ECO:0000259" key="4">
    <source>
        <dbReference type="SMART" id="SM00861"/>
    </source>
</evidence>
<reference evidence="5 6" key="1">
    <citation type="submission" date="2019-04" db="EMBL/GenBank/DDBJ databases">
        <title>Genome sequencing of Clostridium botulinum Groups I-IV and Clostridium butyricum.</title>
        <authorList>
            <person name="Brunt J."/>
            <person name="Van Vliet A.H.M."/>
            <person name="Stringer S.C."/>
            <person name="Carter A.T."/>
            <person name="Peck M.W."/>
        </authorList>
    </citation>
    <scope>NUCLEOTIDE SEQUENCE [LARGE SCALE GENOMIC DNA]</scope>
    <source>
        <strain evidence="5 6">BL81</strain>
    </source>
</reference>
<dbReference type="PANTHER" id="PTHR43825:SF1">
    <property type="entry name" value="TRANSKETOLASE-LIKE PYRIMIDINE-BINDING DOMAIN-CONTAINING PROTEIN"/>
    <property type="match status" value="1"/>
</dbReference>
<dbReference type="Pfam" id="PF02779">
    <property type="entry name" value="Transket_pyr"/>
    <property type="match status" value="1"/>
</dbReference>
<dbReference type="SMART" id="SM00861">
    <property type="entry name" value="Transket_pyr"/>
    <property type="match status" value="1"/>
</dbReference>
<dbReference type="Gene3D" id="3.40.50.970">
    <property type="match status" value="1"/>
</dbReference>
<sequence>MGNKIATREAYGKALVKLSNINKDVVVLDADLSKSTKTADFKAAAPERFINMGIAEANMMGVASGLSTCGKVPFVSTFAMFAAGRAFEQIRNSICYPKLNVKVCATHAGLTVGEDGASHQSVEDISLMRSIPNMIVINPADAIETEAAILAVAEYNGPCYVRLGRLAVENVNDNSNYKFEIGKGVTLANGNDVTIVATGIMVKLALEAKEELAKEGIDARVINIHTIKPIDSELLIKAAKETGAVVTAEEHSIIGGLGSAVSEVLCEEMPVPVLKVGIEDTFGESGKPEQLLKAYGLTTEKIVEKAKKAVSIKR</sequence>
<organism evidence="5 6">
    <name type="scientific">Clostridium botulinum</name>
    <dbReference type="NCBI Taxonomy" id="1491"/>
    <lineage>
        <taxon>Bacteria</taxon>
        <taxon>Bacillati</taxon>
        <taxon>Bacillota</taxon>
        <taxon>Clostridia</taxon>
        <taxon>Eubacteriales</taxon>
        <taxon>Clostridiaceae</taxon>
        <taxon>Clostridium</taxon>
    </lineage>
</organism>
<feature type="domain" description="Transketolase-like pyrimidine-binding" evidence="4">
    <location>
        <begin position="5"/>
        <end position="171"/>
    </location>
</feature>
<accession>A0A6B4JQV0</accession>
<dbReference type="InterPro" id="IPR005475">
    <property type="entry name" value="Transketolase-like_Pyr-bd"/>
</dbReference>
<evidence type="ECO:0000313" key="5">
    <source>
        <dbReference type="EMBL" id="NFV26690.1"/>
    </source>
</evidence>
<dbReference type="FunFam" id="3.40.50.970:FF:000129">
    <property type="entry name" value="Transketolase"/>
    <property type="match status" value="1"/>
</dbReference>
<comment type="cofactor">
    <cofactor evidence="1">
        <name>thiamine diphosphate</name>
        <dbReference type="ChEBI" id="CHEBI:58937"/>
    </cofactor>
</comment>
<protein>
    <submittedName>
        <fullName evidence="5">Transketolase family protein</fullName>
    </submittedName>
</protein>
<comment type="caution">
    <text evidence="5">The sequence shown here is derived from an EMBL/GenBank/DDBJ whole genome shotgun (WGS) entry which is preliminary data.</text>
</comment>
<dbReference type="CDD" id="cd07033">
    <property type="entry name" value="TPP_PYR_DXS_TK_like"/>
    <property type="match status" value="1"/>
</dbReference>
<dbReference type="RefSeq" id="WP_003374149.1">
    <property type="nucleotide sequence ID" value="NZ_JACBBA010000001.1"/>
</dbReference>
<evidence type="ECO:0000256" key="3">
    <source>
        <dbReference type="ARBA" id="ARBA00023052"/>
    </source>
</evidence>
<dbReference type="Pfam" id="PF02780">
    <property type="entry name" value="Transketolase_C"/>
    <property type="match status" value="1"/>
</dbReference>
<gene>
    <name evidence="5" type="ORF">FDG31_11020</name>
</gene>
<dbReference type="Proteomes" id="UP000486903">
    <property type="component" value="Unassembled WGS sequence"/>
</dbReference>
<comment type="similarity">
    <text evidence="2">Belongs to the transketolase family.</text>
</comment>
<dbReference type="SUPFAM" id="SSF52518">
    <property type="entry name" value="Thiamin diphosphate-binding fold (THDP-binding)"/>
    <property type="match status" value="1"/>
</dbReference>
<dbReference type="SUPFAM" id="SSF52922">
    <property type="entry name" value="TK C-terminal domain-like"/>
    <property type="match status" value="1"/>
</dbReference>
<evidence type="ECO:0000313" key="6">
    <source>
        <dbReference type="Proteomes" id="UP000486903"/>
    </source>
</evidence>
<dbReference type="InterPro" id="IPR033248">
    <property type="entry name" value="Transketolase_C"/>
</dbReference>
<keyword evidence="3" id="KW-0786">Thiamine pyrophosphate</keyword>
<proteinExistence type="inferred from homology"/>
<dbReference type="Gene3D" id="3.40.50.920">
    <property type="match status" value="1"/>
</dbReference>
<dbReference type="InterPro" id="IPR009014">
    <property type="entry name" value="Transketo_C/PFOR_II"/>
</dbReference>
<dbReference type="PANTHER" id="PTHR43825">
    <property type="entry name" value="PYRUVATE DEHYDROGENASE E1 COMPONENT"/>
    <property type="match status" value="1"/>
</dbReference>
<dbReference type="EMBL" id="SXFB01000007">
    <property type="protein sequence ID" value="NFV26690.1"/>
    <property type="molecule type" value="Genomic_DNA"/>
</dbReference>
<evidence type="ECO:0000256" key="1">
    <source>
        <dbReference type="ARBA" id="ARBA00001964"/>
    </source>
</evidence>
<name>A0A6B4JQV0_CLOBO</name>
<dbReference type="AlphaFoldDB" id="A0A6B4JQV0"/>
<dbReference type="InterPro" id="IPR029061">
    <property type="entry name" value="THDP-binding"/>
</dbReference>
<evidence type="ECO:0000256" key="2">
    <source>
        <dbReference type="ARBA" id="ARBA00007131"/>
    </source>
</evidence>
<dbReference type="InterPro" id="IPR051157">
    <property type="entry name" value="PDH/Transketolase"/>
</dbReference>